<keyword evidence="2" id="KW-1185">Reference proteome</keyword>
<dbReference type="InterPro" id="IPR008266">
    <property type="entry name" value="Tyr_kinase_AS"/>
</dbReference>
<dbReference type="InterPro" id="IPR001245">
    <property type="entry name" value="Ser-Thr/Tyr_kinase_cat_dom"/>
</dbReference>
<dbReference type="PANTHER" id="PTHR24416">
    <property type="entry name" value="TYROSINE-PROTEIN KINASE RECEPTOR"/>
    <property type="match status" value="1"/>
</dbReference>
<dbReference type="GO" id="GO:0004714">
    <property type="term" value="F:transmembrane receptor protein tyrosine kinase activity"/>
    <property type="evidence" value="ECO:0007669"/>
    <property type="project" value="TreeGrafter"/>
</dbReference>
<dbReference type="PROSITE" id="PS50011">
    <property type="entry name" value="PROTEIN_KINASE_DOM"/>
    <property type="match status" value="1"/>
</dbReference>
<dbReference type="Gene3D" id="1.10.510.10">
    <property type="entry name" value="Transferase(Phosphotransferase) domain 1"/>
    <property type="match status" value="1"/>
</dbReference>
<dbReference type="PRINTS" id="PR00109">
    <property type="entry name" value="TYRKINASE"/>
</dbReference>
<dbReference type="Proteomes" id="UP000887578">
    <property type="component" value="Unplaced"/>
</dbReference>
<protein>
    <submittedName>
        <fullName evidence="3">Protein kinase domain-containing protein</fullName>
    </submittedName>
</protein>
<dbReference type="SUPFAM" id="SSF56112">
    <property type="entry name" value="Protein kinase-like (PK-like)"/>
    <property type="match status" value="1"/>
</dbReference>
<dbReference type="InterPro" id="IPR011009">
    <property type="entry name" value="Kinase-like_dom_sf"/>
</dbReference>
<dbReference type="GO" id="GO:0043235">
    <property type="term" value="C:receptor complex"/>
    <property type="evidence" value="ECO:0007669"/>
    <property type="project" value="TreeGrafter"/>
</dbReference>
<dbReference type="WBParaSite" id="PDA_v2.g19004.t1">
    <property type="protein sequence ID" value="PDA_v2.g19004.t1"/>
    <property type="gene ID" value="PDA_v2.g19004"/>
</dbReference>
<dbReference type="GO" id="GO:0005886">
    <property type="term" value="C:plasma membrane"/>
    <property type="evidence" value="ECO:0007669"/>
    <property type="project" value="TreeGrafter"/>
</dbReference>
<dbReference type="InterPro" id="IPR050122">
    <property type="entry name" value="RTK"/>
</dbReference>
<evidence type="ECO:0000313" key="3">
    <source>
        <dbReference type="WBParaSite" id="PDA_v2.g19004.t1"/>
    </source>
</evidence>
<proteinExistence type="predicted"/>
<feature type="domain" description="Protein kinase" evidence="1">
    <location>
        <begin position="1"/>
        <end position="242"/>
    </location>
</feature>
<evidence type="ECO:0000259" key="1">
    <source>
        <dbReference type="PROSITE" id="PS50011"/>
    </source>
</evidence>
<reference evidence="3" key="1">
    <citation type="submission" date="2022-11" db="UniProtKB">
        <authorList>
            <consortium name="WormBaseParasite"/>
        </authorList>
    </citation>
    <scope>IDENTIFICATION</scope>
</reference>
<name>A0A914PLZ8_9BILA</name>
<evidence type="ECO:0000313" key="2">
    <source>
        <dbReference type="Proteomes" id="UP000887578"/>
    </source>
</evidence>
<dbReference type="GO" id="GO:0005524">
    <property type="term" value="F:ATP binding"/>
    <property type="evidence" value="ECO:0007669"/>
    <property type="project" value="InterPro"/>
</dbReference>
<sequence length="264" mass="30613">METNCFKNCIVAIKTATTMNKYELEQVYREIDVALKIGFNHHICCLLGWTKYQQIPMLIFEHVDGPNLHSWIQASPLESKSEKDIAKILWQICDAMMHISASGVVHNDLAARNILLNSLLEVKVADFGLASLLDEIQIYIATTSQKRLPLRWMAIEAMKDRIFSEASDVWSFGVLIWEIFNNGNVPYADIDGKDILKFLAAGNRLKVSKANIWETLMLDCWKKERQERPSFVEIKKQIEEFLYNEDIKYGYINFESENEIKEHF</sequence>
<dbReference type="PROSITE" id="PS00109">
    <property type="entry name" value="PROTEIN_KINASE_TYR"/>
    <property type="match status" value="1"/>
</dbReference>
<dbReference type="PANTHER" id="PTHR24416:SF611">
    <property type="entry name" value="TYROSINE-PROTEIN KINASE TRANSMEMBRANE RECEPTOR ROR"/>
    <property type="match status" value="1"/>
</dbReference>
<dbReference type="Pfam" id="PF07714">
    <property type="entry name" value="PK_Tyr_Ser-Thr"/>
    <property type="match status" value="1"/>
</dbReference>
<dbReference type="GO" id="GO:0007169">
    <property type="term" value="P:cell surface receptor protein tyrosine kinase signaling pathway"/>
    <property type="evidence" value="ECO:0007669"/>
    <property type="project" value="TreeGrafter"/>
</dbReference>
<accession>A0A914PLZ8</accession>
<organism evidence="2 3">
    <name type="scientific">Panagrolaimus davidi</name>
    <dbReference type="NCBI Taxonomy" id="227884"/>
    <lineage>
        <taxon>Eukaryota</taxon>
        <taxon>Metazoa</taxon>
        <taxon>Ecdysozoa</taxon>
        <taxon>Nematoda</taxon>
        <taxon>Chromadorea</taxon>
        <taxon>Rhabditida</taxon>
        <taxon>Tylenchina</taxon>
        <taxon>Panagrolaimomorpha</taxon>
        <taxon>Panagrolaimoidea</taxon>
        <taxon>Panagrolaimidae</taxon>
        <taxon>Panagrolaimus</taxon>
    </lineage>
</organism>
<dbReference type="AlphaFoldDB" id="A0A914PLZ8"/>
<dbReference type="InterPro" id="IPR000719">
    <property type="entry name" value="Prot_kinase_dom"/>
</dbReference>